<evidence type="ECO:0000256" key="7">
    <source>
        <dbReference type="PROSITE-ProRule" id="PRU01091"/>
    </source>
</evidence>
<dbReference type="Pfam" id="PF00072">
    <property type="entry name" value="Response_reg"/>
    <property type="match status" value="1"/>
</dbReference>
<evidence type="ECO:0000256" key="1">
    <source>
        <dbReference type="ARBA" id="ARBA00022553"/>
    </source>
</evidence>
<dbReference type="PROSITE" id="PS51755">
    <property type="entry name" value="OMPR_PHOB"/>
    <property type="match status" value="1"/>
</dbReference>
<protein>
    <submittedName>
        <fullName evidence="10">Response regulator</fullName>
    </submittedName>
</protein>
<dbReference type="InterPro" id="IPR039420">
    <property type="entry name" value="WalR-like"/>
</dbReference>
<dbReference type="Pfam" id="PF00486">
    <property type="entry name" value="Trans_reg_C"/>
    <property type="match status" value="1"/>
</dbReference>
<dbReference type="Gene3D" id="3.40.50.2300">
    <property type="match status" value="1"/>
</dbReference>
<feature type="domain" description="Response regulatory" evidence="8">
    <location>
        <begin position="4"/>
        <end position="117"/>
    </location>
</feature>
<dbReference type="InterPro" id="IPR001789">
    <property type="entry name" value="Sig_transdc_resp-reg_receiver"/>
</dbReference>
<keyword evidence="5" id="KW-0804">Transcription</keyword>
<dbReference type="InterPro" id="IPR011006">
    <property type="entry name" value="CheY-like_superfamily"/>
</dbReference>
<dbReference type="PANTHER" id="PTHR48111:SF73">
    <property type="entry name" value="ALKALINE PHOSPHATASE SYNTHESIS TRANSCRIPTIONAL REGULATORY PROTEIN PHOP"/>
    <property type="match status" value="1"/>
</dbReference>
<keyword evidence="3" id="KW-0805">Transcription regulation</keyword>
<dbReference type="FunFam" id="3.40.50.2300:FF:000001">
    <property type="entry name" value="DNA-binding response regulator PhoB"/>
    <property type="match status" value="1"/>
</dbReference>
<dbReference type="PANTHER" id="PTHR48111">
    <property type="entry name" value="REGULATOR OF RPOS"/>
    <property type="match status" value="1"/>
</dbReference>
<organism evidence="10">
    <name type="scientific">Candidatus Actinomarina minuta</name>
    <dbReference type="NCBI Taxonomy" id="1389454"/>
    <lineage>
        <taxon>Bacteria</taxon>
        <taxon>Bacillati</taxon>
        <taxon>Actinomycetota</taxon>
        <taxon>Actinomycetes</taxon>
        <taxon>Candidatus Actinomarinidae</taxon>
        <taxon>Candidatus Actinomarinales</taxon>
        <taxon>Candidatus Actinomarineae</taxon>
        <taxon>Candidatus Actinomarinaceae</taxon>
        <taxon>Candidatus Actinomarina</taxon>
    </lineage>
</organism>
<evidence type="ECO:0000313" key="10">
    <source>
        <dbReference type="EMBL" id="AGQ19354.1"/>
    </source>
</evidence>
<name>S5DKQ4_9ACTN</name>
<feature type="domain" description="OmpR/PhoB-type" evidence="9">
    <location>
        <begin position="129"/>
        <end position="228"/>
    </location>
</feature>
<dbReference type="Gene3D" id="6.10.250.690">
    <property type="match status" value="1"/>
</dbReference>
<evidence type="ECO:0000256" key="3">
    <source>
        <dbReference type="ARBA" id="ARBA00023015"/>
    </source>
</evidence>
<dbReference type="InterPro" id="IPR016032">
    <property type="entry name" value="Sig_transdc_resp-reg_C-effctor"/>
</dbReference>
<evidence type="ECO:0000259" key="9">
    <source>
        <dbReference type="PROSITE" id="PS51755"/>
    </source>
</evidence>
<reference evidence="10" key="1">
    <citation type="journal article" date="2013" name="Sci. Rep.">
        <title>Metagenomics uncovers a new group of low GC and ultra-small marine Actinobacteria.</title>
        <authorList>
            <person name="Ghai R."/>
            <person name="Mizuno C.M."/>
            <person name="Picazo A."/>
            <person name="Camacho A."/>
            <person name="Rodriguez-Valera F."/>
        </authorList>
    </citation>
    <scope>NUCLEOTIDE SEQUENCE</scope>
</reference>
<dbReference type="SMART" id="SM00862">
    <property type="entry name" value="Trans_reg_C"/>
    <property type="match status" value="1"/>
</dbReference>
<dbReference type="GO" id="GO:0000156">
    <property type="term" value="F:phosphorelay response regulator activity"/>
    <property type="evidence" value="ECO:0007669"/>
    <property type="project" value="TreeGrafter"/>
</dbReference>
<dbReference type="EMBL" id="KC811129">
    <property type="protein sequence ID" value="AGQ19354.1"/>
    <property type="molecule type" value="Genomic_DNA"/>
</dbReference>
<evidence type="ECO:0000259" key="8">
    <source>
        <dbReference type="PROSITE" id="PS50110"/>
    </source>
</evidence>
<evidence type="ECO:0000256" key="5">
    <source>
        <dbReference type="ARBA" id="ARBA00023163"/>
    </source>
</evidence>
<dbReference type="SMART" id="SM00448">
    <property type="entry name" value="REC"/>
    <property type="match status" value="1"/>
</dbReference>
<feature type="DNA-binding region" description="OmpR/PhoB-type" evidence="7">
    <location>
        <begin position="129"/>
        <end position="228"/>
    </location>
</feature>
<dbReference type="GO" id="GO:0006355">
    <property type="term" value="P:regulation of DNA-templated transcription"/>
    <property type="evidence" value="ECO:0007669"/>
    <property type="project" value="InterPro"/>
</dbReference>
<dbReference type="GO" id="GO:0032993">
    <property type="term" value="C:protein-DNA complex"/>
    <property type="evidence" value="ECO:0007669"/>
    <property type="project" value="TreeGrafter"/>
</dbReference>
<accession>S5DKQ4</accession>
<dbReference type="PROSITE" id="PS50110">
    <property type="entry name" value="RESPONSE_REGULATORY"/>
    <property type="match status" value="1"/>
</dbReference>
<keyword evidence="2" id="KW-0902">Two-component regulatory system</keyword>
<dbReference type="GO" id="GO:0000976">
    <property type="term" value="F:transcription cis-regulatory region binding"/>
    <property type="evidence" value="ECO:0007669"/>
    <property type="project" value="TreeGrafter"/>
</dbReference>
<dbReference type="FunFam" id="1.10.10.10:FF:000018">
    <property type="entry name" value="DNA-binding response regulator ResD"/>
    <property type="match status" value="1"/>
</dbReference>
<dbReference type="InterPro" id="IPR036388">
    <property type="entry name" value="WH-like_DNA-bd_sf"/>
</dbReference>
<dbReference type="GO" id="GO:0005829">
    <property type="term" value="C:cytosol"/>
    <property type="evidence" value="ECO:0007669"/>
    <property type="project" value="TreeGrafter"/>
</dbReference>
<dbReference type="AlphaFoldDB" id="S5DKQ4"/>
<sequence>MANKILLVEDEHSIAEPIIYNLKQEGFAVTHVDEGPIALEIFGEESFDLIILDLMLPEISGLDICRSIRKDSNVPIIMVTAKDSEADRVTGLELGADDYVTKPFSVRELMSRVRAVLRRTTTTKTNKNDKSIKCGNIEINLSKYEAKVDDKSIDLTPREFELLYAFCENEGNLMSREQIFDEIWGYSFIGNTKTLDVHIQRIREKIEKDPREPKRLVTVRGVGYKLVTDG</sequence>
<keyword evidence="1 6" id="KW-0597">Phosphoprotein</keyword>
<dbReference type="InterPro" id="IPR001867">
    <property type="entry name" value="OmpR/PhoB-type_DNA-bd"/>
</dbReference>
<evidence type="ECO:0000256" key="4">
    <source>
        <dbReference type="ARBA" id="ARBA00023125"/>
    </source>
</evidence>
<dbReference type="SUPFAM" id="SSF52172">
    <property type="entry name" value="CheY-like"/>
    <property type="match status" value="1"/>
</dbReference>
<keyword evidence="4 7" id="KW-0238">DNA-binding</keyword>
<dbReference type="CDD" id="cd00383">
    <property type="entry name" value="trans_reg_C"/>
    <property type="match status" value="1"/>
</dbReference>
<proteinExistence type="predicted"/>
<dbReference type="SUPFAM" id="SSF46894">
    <property type="entry name" value="C-terminal effector domain of the bipartite response regulators"/>
    <property type="match status" value="1"/>
</dbReference>
<evidence type="ECO:0000256" key="6">
    <source>
        <dbReference type="PROSITE-ProRule" id="PRU00169"/>
    </source>
</evidence>
<dbReference type="Gene3D" id="1.10.10.10">
    <property type="entry name" value="Winged helix-like DNA-binding domain superfamily/Winged helix DNA-binding domain"/>
    <property type="match status" value="1"/>
</dbReference>
<feature type="modified residue" description="4-aspartylphosphate" evidence="6">
    <location>
        <position position="53"/>
    </location>
</feature>
<evidence type="ECO:0000256" key="2">
    <source>
        <dbReference type="ARBA" id="ARBA00023012"/>
    </source>
</evidence>